<dbReference type="Proteomes" id="UP000182229">
    <property type="component" value="Unassembled WGS sequence"/>
</dbReference>
<accession>A0A1L9B7J9</accession>
<feature type="signal peptide" evidence="1">
    <location>
        <begin position="1"/>
        <end position="18"/>
    </location>
</feature>
<dbReference type="AlphaFoldDB" id="A0A1L9B7J9"/>
<sequence length="246" mass="26864">MRSIALALVLLMALPGLAATPDELSAMDALYAKRADGAVVKQLGETLNKALQAAPEDFELLWRSARLLQWQADGATDAKTKKSFGKQAWEMGDRARKAAPGRVEGHYFSAAGIGSYSQAVGILTALGEGLEGKYNERLDTAIKLDSGYDFGAPLLIKGRYYYELPWPKRDLQKSGALYLKVLAAHPGNLRAWMFLADTLLAKGEEKKAHEAILKVFEGSVAYDPAEGQRVQAQAKAVRARIEEKLK</sequence>
<protein>
    <recommendedName>
        <fullName evidence="4">Tetratricopeptide repeat protein</fullName>
    </recommendedName>
</protein>
<dbReference type="OrthoDB" id="5382001at2"/>
<comment type="caution">
    <text evidence="2">The sequence shown here is derived from an EMBL/GenBank/DDBJ whole genome shotgun (WGS) entry which is preliminary data.</text>
</comment>
<keyword evidence="3" id="KW-1185">Reference proteome</keyword>
<proteinExistence type="predicted"/>
<dbReference type="Gene3D" id="1.25.40.10">
    <property type="entry name" value="Tetratricopeptide repeat domain"/>
    <property type="match status" value="1"/>
</dbReference>
<feature type="chain" id="PRO_5012047058" description="Tetratricopeptide repeat protein" evidence="1">
    <location>
        <begin position="19"/>
        <end position="246"/>
    </location>
</feature>
<reference evidence="3" key="1">
    <citation type="submission" date="2016-11" db="EMBL/GenBank/DDBJ databases">
        <authorList>
            <person name="Shukria A."/>
            <person name="Stevens D.C."/>
        </authorList>
    </citation>
    <scope>NUCLEOTIDE SEQUENCE [LARGE SCALE GENOMIC DNA]</scope>
    <source>
        <strain evidence="3">Cbfe23</strain>
    </source>
</reference>
<name>A0A1L9B7J9_9BACT</name>
<evidence type="ECO:0008006" key="4">
    <source>
        <dbReference type="Google" id="ProtNLM"/>
    </source>
</evidence>
<dbReference type="RefSeq" id="WP_071900718.1">
    <property type="nucleotide sequence ID" value="NZ_MPIN01000006.1"/>
</dbReference>
<dbReference type="EMBL" id="MPIN01000006">
    <property type="protein sequence ID" value="OJH38211.1"/>
    <property type="molecule type" value="Genomic_DNA"/>
</dbReference>
<keyword evidence="1" id="KW-0732">Signal</keyword>
<dbReference type="InterPro" id="IPR011990">
    <property type="entry name" value="TPR-like_helical_dom_sf"/>
</dbReference>
<gene>
    <name evidence="2" type="ORF">BON30_23985</name>
</gene>
<evidence type="ECO:0000256" key="1">
    <source>
        <dbReference type="SAM" id="SignalP"/>
    </source>
</evidence>
<dbReference type="SUPFAM" id="SSF48452">
    <property type="entry name" value="TPR-like"/>
    <property type="match status" value="1"/>
</dbReference>
<dbReference type="STRING" id="83449.BON30_23985"/>
<evidence type="ECO:0000313" key="3">
    <source>
        <dbReference type="Proteomes" id="UP000182229"/>
    </source>
</evidence>
<organism evidence="2 3">
    <name type="scientific">Cystobacter ferrugineus</name>
    <dbReference type="NCBI Taxonomy" id="83449"/>
    <lineage>
        <taxon>Bacteria</taxon>
        <taxon>Pseudomonadati</taxon>
        <taxon>Myxococcota</taxon>
        <taxon>Myxococcia</taxon>
        <taxon>Myxococcales</taxon>
        <taxon>Cystobacterineae</taxon>
        <taxon>Archangiaceae</taxon>
        <taxon>Cystobacter</taxon>
    </lineage>
</organism>
<reference evidence="2 3" key="2">
    <citation type="submission" date="2016-12" db="EMBL/GenBank/DDBJ databases">
        <title>Draft Genome Sequence of Cystobacter ferrugineus Strain Cbfe23.</title>
        <authorList>
            <person name="Akbar S."/>
            <person name="Dowd S.E."/>
            <person name="Stevens D.C."/>
        </authorList>
    </citation>
    <scope>NUCLEOTIDE SEQUENCE [LARGE SCALE GENOMIC DNA]</scope>
    <source>
        <strain evidence="2 3">Cbfe23</strain>
    </source>
</reference>
<evidence type="ECO:0000313" key="2">
    <source>
        <dbReference type="EMBL" id="OJH38211.1"/>
    </source>
</evidence>